<dbReference type="Proteomes" id="UP000469545">
    <property type="component" value="Unassembled WGS sequence"/>
</dbReference>
<dbReference type="RefSeq" id="WP_164139833.1">
    <property type="nucleotide sequence ID" value="NZ_JAAGMB010000202.1"/>
</dbReference>
<gene>
    <name evidence="1" type="ORF">G3I46_09365</name>
</gene>
<organism evidence="1 2">
    <name type="scientific">Streptomyces coelicoflavus</name>
    <dbReference type="NCBI Taxonomy" id="285562"/>
    <lineage>
        <taxon>Bacteria</taxon>
        <taxon>Bacillati</taxon>
        <taxon>Actinomycetota</taxon>
        <taxon>Actinomycetes</taxon>
        <taxon>Kitasatosporales</taxon>
        <taxon>Streptomycetaceae</taxon>
        <taxon>Streptomyces</taxon>
    </lineage>
</organism>
<evidence type="ECO:0000313" key="1">
    <source>
        <dbReference type="EMBL" id="NEB16725.1"/>
    </source>
</evidence>
<comment type="caution">
    <text evidence="1">The sequence shown here is derived from an EMBL/GenBank/DDBJ whole genome shotgun (WGS) entry which is preliminary data.</text>
</comment>
<reference evidence="1 2" key="1">
    <citation type="submission" date="2020-01" db="EMBL/GenBank/DDBJ databases">
        <title>Insect and environment-associated Actinomycetes.</title>
        <authorList>
            <person name="Currrie C."/>
            <person name="Chevrette M."/>
            <person name="Carlson C."/>
            <person name="Stubbendieck R."/>
            <person name="Wendt-Pienkowski E."/>
        </authorList>
    </citation>
    <scope>NUCLEOTIDE SEQUENCE [LARGE SCALE GENOMIC DNA]</scope>
    <source>
        <strain evidence="1 2">SID14172</strain>
    </source>
</reference>
<dbReference type="EMBL" id="JAAGMB010000202">
    <property type="protein sequence ID" value="NEB16725.1"/>
    <property type="molecule type" value="Genomic_DNA"/>
</dbReference>
<proteinExistence type="predicted"/>
<accession>A0A6N9UGH1</accession>
<dbReference type="AlphaFoldDB" id="A0A6N9UGH1"/>
<sequence>MAVDWDALDFTCPKCAAARTKTCTTKDGRPRPTHLARRLTSILLQLAVRRGRGQPPAERAQIVRSLTAVQKTDTSACAGYLWHQTTDELYLWEEVVTAVGRHAADAVEGHLDGDELRDGAQEAARRIDETRKLLHEWHGECAEYPLDEELLAGVLRPAPSLLARARRRGDLGRLRTDLARRLVHLDKPGGSWEATWHSDGALSAHRDDGSCVRGWSATPDAAEHVLQSFEATSRQPEAPAAGDDAPGIDQADVLRAFDADRAALDATIAAITQLQRDWPEAEITDQVRAAAAQLQTSAPQSPYFTLFSRQPEHD</sequence>
<protein>
    <submittedName>
        <fullName evidence="1">Uncharacterized protein</fullName>
    </submittedName>
</protein>
<keyword evidence="2" id="KW-1185">Reference proteome</keyword>
<evidence type="ECO:0000313" key="2">
    <source>
        <dbReference type="Proteomes" id="UP000469545"/>
    </source>
</evidence>
<name>A0A6N9UGH1_9ACTN</name>